<keyword evidence="3" id="KW-1185">Reference proteome</keyword>
<sequence length="265" mass="28952">MQVSTQAKSQSRRSAHMAALLWLAAVGVALPTTVLFGTVPASALSEIKREETPATPSQDEAAPENTVPSPDPIQKTPLPDVQPQDDQAEPDEGPAAPNGSTHTSEDPNAPLPEILYDVQSLPEPVKRMRQLLLDVAAGGDIEKLRPLIGTGDEATQLSLSDLEDDPITYLKDLSGDKNGEELLAIMENILNGGYVHVDAGKPEELYAWPYFFAMPLEKLTQRQRVELFKIVTAGDYEDMKSYGVYNFYRLGITPEGKWAFFVAGE</sequence>
<reference evidence="2 3" key="1">
    <citation type="submission" date="2020-02" db="EMBL/GenBank/DDBJ databases">
        <title>Genome sequence of the type strain CGMCC 1.15528 of Mesorhizobium zhangyense.</title>
        <authorList>
            <person name="Gao J."/>
            <person name="Sun J."/>
        </authorList>
    </citation>
    <scope>NUCLEOTIDE SEQUENCE [LARGE SCALE GENOMIC DNA]</scope>
    <source>
        <strain evidence="2 3">CGMCC 1.15528</strain>
    </source>
</reference>
<proteinExistence type="predicted"/>
<accession>A0A7C9R5P2</accession>
<dbReference type="Proteomes" id="UP000481252">
    <property type="component" value="Unassembled WGS sequence"/>
</dbReference>
<evidence type="ECO:0000256" key="1">
    <source>
        <dbReference type="SAM" id="MobiDB-lite"/>
    </source>
</evidence>
<evidence type="ECO:0000313" key="3">
    <source>
        <dbReference type="Proteomes" id="UP000481252"/>
    </source>
</evidence>
<gene>
    <name evidence="2" type="ORF">G6N74_06430</name>
</gene>
<comment type="caution">
    <text evidence="2">The sequence shown here is derived from an EMBL/GenBank/DDBJ whole genome shotgun (WGS) entry which is preliminary data.</text>
</comment>
<name>A0A7C9R5P2_9HYPH</name>
<dbReference type="AlphaFoldDB" id="A0A7C9R5P2"/>
<protein>
    <submittedName>
        <fullName evidence="2">Uncharacterized protein</fullName>
    </submittedName>
</protein>
<feature type="region of interest" description="Disordered" evidence="1">
    <location>
        <begin position="48"/>
        <end position="111"/>
    </location>
</feature>
<evidence type="ECO:0000313" key="2">
    <source>
        <dbReference type="EMBL" id="NGN40694.1"/>
    </source>
</evidence>
<dbReference type="EMBL" id="JAAKZG010000002">
    <property type="protein sequence ID" value="NGN40694.1"/>
    <property type="molecule type" value="Genomic_DNA"/>
</dbReference>
<dbReference type="RefSeq" id="WP_165115480.1">
    <property type="nucleotide sequence ID" value="NZ_JAAKZG010000002.1"/>
</dbReference>
<organism evidence="2 3">
    <name type="scientific">Mesorhizobium zhangyense</name>
    <dbReference type="NCBI Taxonomy" id="1776730"/>
    <lineage>
        <taxon>Bacteria</taxon>
        <taxon>Pseudomonadati</taxon>
        <taxon>Pseudomonadota</taxon>
        <taxon>Alphaproteobacteria</taxon>
        <taxon>Hyphomicrobiales</taxon>
        <taxon>Phyllobacteriaceae</taxon>
        <taxon>Mesorhizobium</taxon>
    </lineage>
</organism>